<proteinExistence type="predicted"/>
<keyword evidence="2" id="KW-0732">Signal</keyword>
<protein>
    <submittedName>
        <fullName evidence="3">Uncharacterized protein</fullName>
    </submittedName>
</protein>
<reference evidence="3" key="1">
    <citation type="submission" date="2023-06" db="EMBL/GenBank/DDBJ databases">
        <title>Genome-scale phylogeny and comparative genomics of the fungal order Sordariales.</title>
        <authorList>
            <consortium name="Lawrence Berkeley National Laboratory"/>
            <person name="Hensen N."/>
            <person name="Bonometti L."/>
            <person name="Westerberg I."/>
            <person name="Brannstrom I.O."/>
            <person name="Guillou S."/>
            <person name="Cros-Aarteil S."/>
            <person name="Calhoun S."/>
            <person name="Haridas S."/>
            <person name="Kuo A."/>
            <person name="Mondo S."/>
            <person name="Pangilinan J."/>
            <person name="Riley R."/>
            <person name="LaButti K."/>
            <person name="Andreopoulos B."/>
            <person name="Lipzen A."/>
            <person name="Chen C."/>
            <person name="Yanf M."/>
            <person name="Daum C."/>
            <person name="Ng V."/>
            <person name="Clum A."/>
            <person name="Steindorff A."/>
            <person name="Ohm R."/>
            <person name="Martin F."/>
            <person name="Silar P."/>
            <person name="Natvig D."/>
            <person name="Lalanne C."/>
            <person name="Gautier V."/>
            <person name="Ament-velasquez S.L."/>
            <person name="Kruys A."/>
            <person name="Hutchinson M.I."/>
            <person name="Powell A.J."/>
            <person name="Barry K."/>
            <person name="Miller A.N."/>
            <person name="Grigoriev I.V."/>
            <person name="Debuchy R."/>
            <person name="Gladieux P."/>
            <person name="Thoren M.H."/>
            <person name="Johannesson H."/>
        </authorList>
    </citation>
    <scope>NUCLEOTIDE SEQUENCE</scope>
    <source>
        <strain evidence="3">SMH3391-2</strain>
    </source>
</reference>
<dbReference type="AlphaFoldDB" id="A0AA39W9R2"/>
<feature type="compositionally biased region" description="Polar residues" evidence="1">
    <location>
        <begin position="45"/>
        <end position="56"/>
    </location>
</feature>
<sequence length="206" mass="21553">MRFKYRILLLIISSFHIVVGSSANRDTPTGSSTSRAAALVHTDPQPLSRSTPSSITPGEIVPTTPNERTVIGGHGLVLIPIGRDGKLVETDGGEEVRLISIGGTTFQVVGTEITLNGQPLETDRGGDSLGGIDDTPLSPGEASALEFAKAAERIQKEKSKNSPAGGIVEKESEVLDGAGGMSADAGGEPNINIRMMNTHNSRIRKS</sequence>
<evidence type="ECO:0000313" key="4">
    <source>
        <dbReference type="Proteomes" id="UP001174934"/>
    </source>
</evidence>
<dbReference type="EMBL" id="JAULSR010000011">
    <property type="protein sequence ID" value="KAK0610077.1"/>
    <property type="molecule type" value="Genomic_DNA"/>
</dbReference>
<feature type="signal peptide" evidence="2">
    <location>
        <begin position="1"/>
        <end position="23"/>
    </location>
</feature>
<dbReference type="Proteomes" id="UP001174934">
    <property type="component" value="Unassembled WGS sequence"/>
</dbReference>
<evidence type="ECO:0000313" key="3">
    <source>
        <dbReference type="EMBL" id="KAK0610077.1"/>
    </source>
</evidence>
<accession>A0AA39W9R2</accession>
<comment type="caution">
    <text evidence="3">The sequence shown here is derived from an EMBL/GenBank/DDBJ whole genome shotgun (WGS) entry which is preliminary data.</text>
</comment>
<evidence type="ECO:0000256" key="2">
    <source>
        <dbReference type="SAM" id="SignalP"/>
    </source>
</evidence>
<feature type="region of interest" description="Disordered" evidence="1">
    <location>
        <begin position="155"/>
        <end position="206"/>
    </location>
</feature>
<name>A0AA39W9R2_9PEZI</name>
<feature type="compositionally biased region" description="Polar residues" evidence="1">
    <location>
        <begin position="23"/>
        <end position="35"/>
    </location>
</feature>
<gene>
    <name evidence="3" type="ORF">B0T17DRAFT_125998</name>
</gene>
<feature type="region of interest" description="Disordered" evidence="1">
    <location>
        <begin position="23"/>
        <end position="59"/>
    </location>
</feature>
<feature type="chain" id="PRO_5041358197" evidence="2">
    <location>
        <begin position="24"/>
        <end position="206"/>
    </location>
</feature>
<keyword evidence="4" id="KW-1185">Reference proteome</keyword>
<evidence type="ECO:0000256" key="1">
    <source>
        <dbReference type="SAM" id="MobiDB-lite"/>
    </source>
</evidence>
<organism evidence="3 4">
    <name type="scientific">Bombardia bombarda</name>
    <dbReference type="NCBI Taxonomy" id="252184"/>
    <lineage>
        <taxon>Eukaryota</taxon>
        <taxon>Fungi</taxon>
        <taxon>Dikarya</taxon>
        <taxon>Ascomycota</taxon>
        <taxon>Pezizomycotina</taxon>
        <taxon>Sordariomycetes</taxon>
        <taxon>Sordariomycetidae</taxon>
        <taxon>Sordariales</taxon>
        <taxon>Lasiosphaeriaceae</taxon>
        <taxon>Bombardia</taxon>
    </lineage>
</organism>